<feature type="transmembrane region" description="Helical" evidence="5">
    <location>
        <begin position="219"/>
        <end position="240"/>
    </location>
</feature>
<protein>
    <submittedName>
        <fullName evidence="6">Energy-coupling factor transporter transmembrane protein EcfT</fullName>
    </submittedName>
</protein>
<evidence type="ECO:0000256" key="5">
    <source>
        <dbReference type="SAM" id="Phobius"/>
    </source>
</evidence>
<evidence type="ECO:0000256" key="3">
    <source>
        <dbReference type="ARBA" id="ARBA00022989"/>
    </source>
</evidence>
<keyword evidence="3 5" id="KW-1133">Transmembrane helix</keyword>
<dbReference type="PANTHER" id="PTHR33514">
    <property type="entry name" value="PROTEIN ABCI12, CHLOROPLASTIC"/>
    <property type="match status" value="1"/>
</dbReference>
<feature type="transmembrane region" description="Helical" evidence="5">
    <location>
        <begin position="28"/>
        <end position="44"/>
    </location>
</feature>
<dbReference type="GO" id="GO:0005886">
    <property type="term" value="C:plasma membrane"/>
    <property type="evidence" value="ECO:0007669"/>
    <property type="project" value="TreeGrafter"/>
</dbReference>
<evidence type="ECO:0000256" key="1">
    <source>
        <dbReference type="ARBA" id="ARBA00004141"/>
    </source>
</evidence>
<dbReference type="PANTHER" id="PTHR33514:SF13">
    <property type="entry name" value="PROTEIN ABCI12, CHLOROPLASTIC"/>
    <property type="match status" value="1"/>
</dbReference>
<dbReference type="AlphaFoldDB" id="A0A485M1U5"/>
<reference evidence="6" key="1">
    <citation type="submission" date="2019-03" db="EMBL/GenBank/DDBJ databases">
        <authorList>
            <person name="Hao L."/>
        </authorList>
    </citation>
    <scope>NUCLEOTIDE SEQUENCE</scope>
</reference>
<name>A0A485M1U5_9ZZZZ</name>
<feature type="transmembrane region" description="Helical" evidence="5">
    <location>
        <begin position="97"/>
        <end position="116"/>
    </location>
</feature>
<comment type="subcellular location">
    <subcellularLocation>
        <location evidence="1">Membrane</location>
        <topology evidence="1">Multi-pass membrane protein</topology>
    </subcellularLocation>
</comment>
<accession>A0A485M1U5</accession>
<dbReference type="EMBL" id="CAADRN010000183">
    <property type="protein sequence ID" value="VFU14754.1"/>
    <property type="molecule type" value="Genomic_DNA"/>
</dbReference>
<dbReference type="Pfam" id="PF02361">
    <property type="entry name" value="CbiQ"/>
    <property type="match status" value="1"/>
</dbReference>
<proteinExistence type="predicted"/>
<keyword evidence="4 5" id="KW-0472">Membrane</keyword>
<sequence length="241" mass="27037">MKLDPRTKMVMVLCLSGLALLYNTPGRLLLLLAVTVAILLLFRFDLGAIGSYLKPFLSLMVFLFVIQCLFAPSGRVLLAVGPVPLATTGGLLTGAGVVLRIVVVTAAAMLLATFNARDFILGLVQWKVPYELAFMVFIALRFLPVFRDELVNVVTAVQLRGIDLKKVPWGQKIAMYRRLLFPVIYGAMLKAQRLAVSMEARGFRVYPRRTYLRRLNFRFVDYMVLVIFPLITIVLILLQLS</sequence>
<keyword evidence="2 5" id="KW-0812">Transmembrane</keyword>
<evidence type="ECO:0000313" key="6">
    <source>
        <dbReference type="EMBL" id="VFU14754.1"/>
    </source>
</evidence>
<evidence type="ECO:0000256" key="4">
    <source>
        <dbReference type="ARBA" id="ARBA00023136"/>
    </source>
</evidence>
<organism evidence="6">
    <name type="scientific">anaerobic digester metagenome</name>
    <dbReference type="NCBI Taxonomy" id="1263854"/>
    <lineage>
        <taxon>unclassified sequences</taxon>
        <taxon>metagenomes</taxon>
        <taxon>ecological metagenomes</taxon>
    </lineage>
</organism>
<evidence type="ECO:0000256" key="2">
    <source>
        <dbReference type="ARBA" id="ARBA00022692"/>
    </source>
</evidence>
<gene>
    <name evidence="6" type="primary">ecfT</name>
    <name evidence="6" type="ORF">SCFA_2630002</name>
</gene>
<feature type="transmembrane region" description="Helical" evidence="5">
    <location>
        <begin position="56"/>
        <end position="77"/>
    </location>
</feature>
<dbReference type="CDD" id="cd16914">
    <property type="entry name" value="EcfT"/>
    <property type="match status" value="1"/>
</dbReference>
<dbReference type="InterPro" id="IPR003339">
    <property type="entry name" value="ABC/ECF_trnsptr_transmembrane"/>
</dbReference>
<feature type="transmembrane region" description="Helical" evidence="5">
    <location>
        <begin position="128"/>
        <end position="146"/>
    </location>
</feature>